<evidence type="ECO:0000256" key="6">
    <source>
        <dbReference type="ARBA" id="ARBA00023049"/>
    </source>
</evidence>
<keyword evidence="6 7" id="KW-0482">Metalloprotease</keyword>
<reference evidence="9 10" key="1">
    <citation type="submission" date="2018-06" db="EMBL/GenBank/DDBJ databases">
        <title>Genomic Encyclopedia of Archaeal and Bacterial Type Strains, Phase II (KMG-II): from individual species to whole genera.</title>
        <authorList>
            <person name="Goeker M."/>
        </authorList>
    </citation>
    <scope>NUCLEOTIDE SEQUENCE [LARGE SCALE GENOMIC DNA]</scope>
    <source>
        <strain evidence="9 10">DSM 6779</strain>
    </source>
</reference>
<keyword evidence="10" id="KW-1185">Reference proteome</keyword>
<dbReference type="InterPro" id="IPR024079">
    <property type="entry name" value="MetalloPept_cat_dom_sf"/>
</dbReference>
<gene>
    <name evidence="9" type="ORF">LX69_01877</name>
</gene>
<dbReference type="Gene3D" id="3.40.390.10">
    <property type="entry name" value="Collagenase (Catalytic Domain)"/>
    <property type="match status" value="1"/>
</dbReference>
<evidence type="ECO:0000256" key="4">
    <source>
        <dbReference type="ARBA" id="ARBA00022801"/>
    </source>
</evidence>
<keyword evidence="3 7" id="KW-0479">Metal-binding</keyword>
<evidence type="ECO:0000256" key="2">
    <source>
        <dbReference type="ARBA" id="ARBA00022670"/>
    </source>
</evidence>
<dbReference type="PANTHER" id="PTHR43660">
    <property type="entry name" value="DIPEPTIDYL CARBOXYPEPTIDASE"/>
    <property type="match status" value="1"/>
</dbReference>
<dbReference type="Gene3D" id="1.10.1370.10">
    <property type="entry name" value="Neurolysin, domain 3"/>
    <property type="match status" value="1"/>
</dbReference>
<dbReference type="AlphaFoldDB" id="A0A2W7N9Q3"/>
<dbReference type="OrthoDB" id="9773538at2"/>
<dbReference type="EMBL" id="QKZK01000013">
    <property type="protein sequence ID" value="PZX16383.1"/>
    <property type="molecule type" value="Genomic_DNA"/>
</dbReference>
<sequence>MNNPLLHPFATLYATPPFHLIETHHYLPAFVAAMDDGRAEIAAIIDNDQSATFANTIEALDKSGWQLSLISNIFFNLNHAHTNDTIQQIAREVSPLLTAYSNDIWLNEALFERVKRVHDSDERAVLRPDQVKLLNDTYKAFVRKGALLSGDEKERYRKITTELSELSLRFGENLLAETNDYFLHVTDENDLAGLPASLIEQAKADAGARQLDGWVFTLHFPSYVPFMKYAQNRSLREQMFRAYSARGNQGNERDNKQVLSRIVQLRIEKAQLLGFRTYADYVLDDRMAQSVERVTRFLDELLTASKPFALQDVADVNELARRDGFTEPVQRWDFTYYSEKLKSERYDINEEALRPYFALDKVEASVFALAGTLFGLSFVENGDIPVYHPDVKAYEVTDEKGNFLSVLYLDYFPRPSKQGGAWMTSFREQVGETRPVVSLVMNFSRPGVNTPSLLTFNEVRTFLHEFGHALHGMLSQVAYVSQSGTSVMRDFVELPSQIMENWGNEKAWLRGVARHYLTGEVLSDEWIDKIVAASNFQSGYATIRQLSFGMLDMAWHSLPVQSDSSVVLFEADALAPTELFPPVDGICISTAFSHIFNGGYAAGYYGYKWAEVLDADAFELFLEKGIFNAEVAVSFRTNILEKGGSAHPMDLYRAFRGHEPSIAALLKRSGLTK</sequence>
<protein>
    <submittedName>
        <fullName evidence="9">Peptidyl-dipeptidase Dcp</fullName>
    </submittedName>
</protein>
<dbReference type="InterPro" id="IPR045090">
    <property type="entry name" value="Pept_M3A_M3B"/>
</dbReference>
<dbReference type="FunFam" id="3.40.390.10:FF:000009">
    <property type="entry name" value="Oligopeptidase A"/>
    <property type="match status" value="1"/>
</dbReference>
<dbReference type="Gene3D" id="1.20.1050.40">
    <property type="entry name" value="Endopeptidase. Chain P, domain 1"/>
    <property type="match status" value="1"/>
</dbReference>
<comment type="caution">
    <text evidence="9">The sequence shown here is derived from an EMBL/GenBank/DDBJ whole genome shotgun (WGS) entry which is preliminary data.</text>
</comment>
<dbReference type="Pfam" id="PF01432">
    <property type="entry name" value="Peptidase_M3"/>
    <property type="match status" value="1"/>
</dbReference>
<keyword evidence="5 7" id="KW-0862">Zinc</keyword>
<feature type="domain" description="Peptidase M3A/M3B catalytic" evidence="8">
    <location>
        <begin position="226"/>
        <end position="670"/>
    </location>
</feature>
<dbReference type="RefSeq" id="WP_111445740.1">
    <property type="nucleotide sequence ID" value="NZ_QKZK01000013.1"/>
</dbReference>
<name>A0A2W7N9Q3_9BACT</name>
<keyword evidence="2 7" id="KW-0645">Protease</keyword>
<dbReference type="CDD" id="cd06456">
    <property type="entry name" value="M3A_DCP"/>
    <property type="match status" value="1"/>
</dbReference>
<comment type="similarity">
    <text evidence="1 7">Belongs to the peptidase M3 family.</text>
</comment>
<organism evidence="9 10">
    <name type="scientific">Breznakibacter xylanolyticus</name>
    <dbReference type="NCBI Taxonomy" id="990"/>
    <lineage>
        <taxon>Bacteria</taxon>
        <taxon>Pseudomonadati</taxon>
        <taxon>Bacteroidota</taxon>
        <taxon>Bacteroidia</taxon>
        <taxon>Marinilabiliales</taxon>
        <taxon>Marinilabiliaceae</taxon>
        <taxon>Breznakibacter</taxon>
    </lineage>
</organism>
<dbReference type="GO" id="GO:0004180">
    <property type="term" value="F:carboxypeptidase activity"/>
    <property type="evidence" value="ECO:0007669"/>
    <property type="project" value="TreeGrafter"/>
</dbReference>
<evidence type="ECO:0000259" key="8">
    <source>
        <dbReference type="Pfam" id="PF01432"/>
    </source>
</evidence>
<evidence type="ECO:0000256" key="3">
    <source>
        <dbReference type="ARBA" id="ARBA00022723"/>
    </source>
</evidence>
<accession>A0A2W7N9Q3</accession>
<evidence type="ECO:0000256" key="7">
    <source>
        <dbReference type="RuleBase" id="RU003435"/>
    </source>
</evidence>
<dbReference type="InterPro" id="IPR024080">
    <property type="entry name" value="Neurolysin/TOP_N"/>
</dbReference>
<dbReference type="PANTHER" id="PTHR43660:SF1">
    <property type="entry name" value="DIPEPTIDYL CARBOXYPEPTIDASE"/>
    <property type="match status" value="1"/>
</dbReference>
<dbReference type="InterPro" id="IPR001567">
    <property type="entry name" value="Pept_M3A_M3B_dom"/>
</dbReference>
<keyword evidence="4 7" id="KW-0378">Hydrolase</keyword>
<proteinExistence type="inferred from homology"/>
<dbReference type="InterPro" id="IPR034005">
    <property type="entry name" value="M3A_DCP"/>
</dbReference>
<dbReference type="SUPFAM" id="SSF55486">
    <property type="entry name" value="Metalloproteases ('zincins'), catalytic domain"/>
    <property type="match status" value="1"/>
</dbReference>
<dbReference type="GO" id="GO:0046872">
    <property type="term" value="F:metal ion binding"/>
    <property type="evidence" value="ECO:0007669"/>
    <property type="project" value="UniProtKB-UniRule"/>
</dbReference>
<dbReference type="GO" id="GO:0006508">
    <property type="term" value="P:proteolysis"/>
    <property type="evidence" value="ECO:0007669"/>
    <property type="project" value="UniProtKB-KW"/>
</dbReference>
<dbReference type="Proteomes" id="UP000249239">
    <property type="component" value="Unassembled WGS sequence"/>
</dbReference>
<dbReference type="GO" id="GO:0004222">
    <property type="term" value="F:metalloendopeptidase activity"/>
    <property type="evidence" value="ECO:0007669"/>
    <property type="project" value="InterPro"/>
</dbReference>
<evidence type="ECO:0000256" key="5">
    <source>
        <dbReference type="ARBA" id="ARBA00022833"/>
    </source>
</evidence>
<dbReference type="InterPro" id="IPR024077">
    <property type="entry name" value="Neurolysin/TOP_dom2"/>
</dbReference>
<evidence type="ECO:0000313" key="10">
    <source>
        <dbReference type="Proteomes" id="UP000249239"/>
    </source>
</evidence>
<evidence type="ECO:0000313" key="9">
    <source>
        <dbReference type="EMBL" id="PZX16383.1"/>
    </source>
</evidence>
<comment type="cofactor">
    <cofactor evidence="7">
        <name>Zn(2+)</name>
        <dbReference type="ChEBI" id="CHEBI:29105"/>
    </cofactor>
    <text evidence="7">Binds 1 zinc ion.</text>
</comment>
<dbReference type="GO" id="GO:0005829">
    <property type="term" value="C:cytosol"/>
    <property type="evidence" value="ECO:0007669"/>
    <property type="project" value="TreeGrafter"/>
</dbReference>
<evidence type="ECO:0000256" key="1">
    <source>
        <dbReference type="ARBA" id="ARBA00006040"/>
    </source>
</evidence>